<dbReference type="Pfam" id="PF05089">
    <property type="entry name" value="NAGLU"/>
    <property type="match status" value="1"/>
</dbReference>
<keyword evidence="6" id="KW-1185">Reference proteome</keyword>
<evidence type="ECO:0000259" key="3">
    <source>
        <dbReference type="Pfam" id="PF05089"/>
    </source>
</evidence>
<evidence type="ECO:0000313" key="6">
    <source>
        <dbReference type="Proteomes" id="UP001412067"/>
    </source>
</evidence>
<keyword evidence="1" id="KW-0378">Hydrolase</keyword>
<proteinExistence type="predicted"/>
<reference evidence="5 6" key="1">
    <citation type="journal article" date="2022" name="Nat. Plants">
        <title>Genomes of leafy and leafless Platanthera orchids illuminate the evolution of mycoheterotrophy.</title>
        <authorList>
            <person name="Li M.H."/>
            <person name="Liu K.W."/>
            <person name="Li Z."/>
            <person name="Lu H.C."/>
            <person name="Ye Q.L."/>
            <person name="Zhang D."/>
            <person name="Wang J.Y."/>
            <person name="Li Y.F."/>
            <person name="Zhong Z.M."/>
            <person name="Liu X."/>
            <person name="Yu X."/>
            <person name="Liu D.K."/>
            <person name="Tu X.D."/>
            <person name="Liu B."/>
            <person name="Hao Y."/>
            <person name="Liao X.Y."/>
            <person name="Jiang Y.T."/>
            <person name="Sun W.H."/>
            <person name="Chen J."/>
            <person name="Chen Y.Q."/>
            <person name="Ai Y."/>
            <person name="Zhai J.W."/>
            <person name="Wu S.S."/>
            <person name="Zhou Z."/>
            <person name="Hsiao Y.Y."/>
            <person name="Wu W.L."/>
            <person name="Chen Y.Y."/>
            <person name="Lin Y.F."/>
            <person name="Hsu J.L."/>
            <person name="Li C.Y."/>
            <person name="Wang Z.W."/>
            <person name="Zhao X."/>
            <person name="Zhong W.Y."/>
            <person name="Ma X.K."/>
            <person name="Ma L."/>
            <person name="Huang J."/>
            <person name="Chen G.Z."/>
            <person name="Huang M.Z."/>
            <person name="Huang L."/>
            <person name="Peng D.H."/>
            <person name="Luo Y.B."/>
            <person name="Zou S.Q."/>
            <person name="Chen S.P."/>
            <person name="Lan S."/>
            <person name="Tsai W.C."/>
            <person name="Van de Peer Y."/>
            <person name="Liu Z.J."/>
        </authorList>
    </citation>
    <scope>NUCLEOTIDE SEQUENCE [LARGE SCALE GENOMIC DNA]</scope>
    <source>
        <strain evidence="5">Lor288</strain>
    </source>
</reference>
<dbReference type="InterPro" id="IPR024733">
    <property type="entry name" value="NAGLU_tim-barrel"/>
</dbReference>
<dbReference type="InterPro" id="IPR007781">
    <property type="entry name" value="NAGLU"/>
</dbReference>
<feature type="signal peptide" evidence="2">
    <location>
        <begin position="1"/>
        <end position="22"/>
    </location>
</feature>
<accession>A0ABR2MWN0</accession>
<dbReference type="InterPro" id="IPR024240">
    <property type="entry name" value="NAGLU_N"/>
</dbReference>
<evidence type="ECO:0000259" key="4">
    <source>
        <dbReference type="Pfam" id="PF12971"/>
    </source>
</evidence>
<gene>
    <name evidence="5" type="ORF">KSP40_PGU012501</name>
</gene>
<organism evidence="5 6">
    <name type="scientific">Platanthera guangdongensis</name>
    <dbReference type="NCBI Taxonomy" id="2320717"/>
    <lineage>
        <taxon>Eukaryota</taxon>
        <taxon>Viridiplantae</taxon>
        <taxon>Streptophyta</taxon>
        <taxon>Embryophyta</taxon>
        <taxon>Tracheophyta</taxon>
        <taxon>Spermatophyta</taxon>
        <taxon>Magnoliopsida</taxon>
        <taxon>Liliopsida</taxon>
        <taxon>Asparagales</taxon>
        <taxon>Orchidaceae</taxon>
        <taxon>Orchidoideae</taxon>
        <taxon>Orchideae</taxon>
        <taxon>Orchidinae</taxon>
        <taxon>Platanthera</taxon>
    </lineage>
</organism>
<protein>
    <submittedName>
        <fullName evidence="5">Uncharacterized protein</fullName>
    </submittedName>
</protein>
<dbReference type="EMBL" id="JBBWWR010000004">
    <property type="protein sequence ID" value="KAK8968620.1"/>
    <property type="molecule type" value="Genomic_DNA"/>
</dbReference>
<feature type="domain" description="Alpha-N-acetylglucosaminidase tim-barrel" evidence="3">
    <location>
        <begin position="165"/>
        <end position="215"/>
    </location>
</feature>
<dbReference type="Proteomes" id="UP001412067">
    <property type="component" value="Unassembled WGS sequence"/>
</dbReference>
<keyword evidence="2" id="KW-0732">Signal</keyword>
<evidence type="ECO:0000313" key="5">
    <source>
        <dbReference type="EMBL" id="KAK8968620.1"/>
    </source>
</evidence>
<dbReference type="PANTHER" id="PTHR12872">
    <property type="entry name" value="ALPHA-N-ACETYLGLUCOSAMINIDASE"/>
    <property type="match status" value="1"/>
</dbReference>
<dbReference type="Gene3D" id="3.20.20.80">
    <property type="entry name" value="Glycosidases"/>
    <property type="match status" value="1"/>
</dbReference>
<dbReference type="PANTHER" id="PTHR12872:SF3">
    <property type="entry name" value="ALPHA-N-ACETYLGLUCOSAMINIDASE"/>
    <property type="match status" value="1"/>
</dbReference>
<dbReference type="InterPro" id="IPR029018">
    <property type="entry name" value="Hex-like_dom2"/>
</dbReference>
<evidence type="ECO:0000256" key="2">
    <source>
        <dbReference type="SAM" id="SignalP"/>
    </source>
</evidence>
<feature type="domain" description="Alpha-N-acetylglucosaminidase N-terminal" evidence="4">
    <location>
        <begin position="54"/>
        <end position="148"/>
    </location>
</feature>
<sequence length="355" mass="39209">MAESPFHHLFFLFLSFFSAAIATGSSPLVGSSHLPRLLDIHDRERAPPSVQVATARGVLARLLPSHLSSIEFDIISKEQCGGEVCFIISNHPSYGSKGAPEVRIHGVSGVELSAGLHWYLKNWCAAHISWDKTGGAQLSSVPKPGSLPKMNPNGILIRRLIPWSYYQNAVTSSYSFAWWDWERWEKEIDWMALQGVNLPLAFNGQEAIWQKVFQRRRPLRRRFPRVSFSGFSRRVQPFAGDFCLSNVRGQGATLSSLGCLVVPLPSRDSCFEPVSSDSCFSTVLSASKHLPTAALGECPPLQLAPDSQKISPPSSVTDTEMTHFLASTACRGGILWVLTESTLHQKSLQVLMFSL</sequence>
<evidence type="ECO:0000256" key="1">
    <source>
        <dbReference type="ARBA" id="ARBA00022801"/>
    </source>
</evidence>
<dbReference type="Gene3D" id="3.30.379.10">
    <property type="entry name" value="Chitobiase/beta-hexosaminidase domain 2-like"/>
    <property type="match status" value="1"/>
</dbReference>
<dbReference type="Pfam" id="PF12971">
    <property type="entry name" value="NAGLU_N"/>
    <property type="match status" value="1"/>
</dbReference>
<feature type="chain" id="PRO_5045477083" evidence="2">
    <location>
        <begin position="23"/>
        <end position="355"/>
    </location>
</feature>
<name>A0ABR2MWN0_9ASPA</name>
<comment type="caution">
    <text evidence="5">The sequence shown here is derived from an EMBL/GenBank/DDBJ whole genome shotgun (WGS) entry which is preliminary data.</text>
</comment>